<protein>
    <submittedName>
        <fullName evidence="2">Uncharacterized protein</fullName>
    </submittedName>
</protein>
<sequence>MKACTATTGFGRGEFIKHEILIIERSDQRKQSQQGKSVTKGKPPQGGTQNRKARYQERHSG</sequence>
<reference evidence="2" key="1">
    <citation type="submission" date="2019-03" db="EMBL/GenBank/DDBJ databases">
        <authorList>
            <person name="Hao L."/>
        </authorList>
    </citation>
    <scope>NUCLEOTIDE SEQUENCE</scope>
</reference>
<evidence type="ECO:0000313" key="2">
    <source>
        <dbReference type="EMBL" id="VFU17827.1"/>
    </source>
</evidence>
<gene>
    <name evidence="2" type="ORF">SCFA_3770003</name>
</gene>
<dbReference type="EMBL" id="CAADRN010000309">
    <property type="protein sequence ID" value="VFU17827.1"/>
    <property type="molecule type" value="Genomic_DNA"/>
</dbReference>
<dbReference type="AlphaFoldDB" id="A0A485M6F6"/>
<name>A0A485M6F6_9ZZZZ</name>
<feature type="region of interest" description="Disordered" evidence="1">
    <location>
        <begin position="23"/>
        <end position="61"/>
    </location>
</feature>
<accession>A0A485M6F6</accession>
<evidence type="ECO:0000256" key="1">
    <source>
        <dbReference type="SAM" id="MobiDB-lite"/>
    </source>
</evidence>
<organism evidence="2">
    <name type="scientific">anaerobic digester metagenome</name>
    <dbReference type="NCBI Taxonomy" id="1263854"/>
    <lineage>
        <taxon>unclassified sequences</taxon>
        <taxon>metagenomes</taxon>
        <taxon>ecological metagenomes</taxon>
    </lineage>
</organism>
<proteinExistence type="predicted"/>